<proteinExistence type="predicted"/>
<dbReference type="Proteomes" id="UP000002320">
    <property type="component" value="Unassembled WGS sequence"/>
</dbReference>
<dbReference type="HOGENOM" id="CLU_1143524_0_0_1"/>
<dbReference type="AlphaFoldDB" id="B0WVC8"/>
<evidence type="ECO:0000313" key="3">
    <source>
        <dbReference type="EnsemblMetazoa" id="CPIJ011324-PA"/>
    </source>
</evidence>
<feature type="transmembrane region" description="Helical" evidence="1">
    <location>
        <begin position="184"/>
        <end position="204"/>
    </location>
</feature>
<reference evidence="3" key="2">
    <citation type="submission" date="2020-05" db="UniProtKB">
        <authorList>
            <consortium name="EnsemblMetazoa"/>
        </authorList>
    </citation>
    <scope>IDENTIFICATION</scope>
    <source>
        <strain evidence="3">JHB</strain>
    </source>
</reference>
<accession>B0WVC8</accession>
<dbReference type="KEGG" id="cqu:CpipJ_CPIJ011324"/>
<gene>
    <name evidence="3" type="primary">6043729</name>
    <name evidence="2" type="ORF">CpipJ_CPIJ011324</name>
</gene>
<protein>
    <submittedName>
        <fullName evidence="2 3">Uncharacterized protein</fullName>
    </submittedName>
</protein>
<keyword evidence="1" id="KW-0812">Transmembrane</keyword>
<keyword evidence="1" id="KW-1133">Transmembrane helix</keyword>
<evidence type="ECO:0000313" key="2">
    <source>
        <dbReference type="EMBL" id="EDS35528.1"/>
    </source>
</evidence>
<keyword evidence="1" id="KW-0472">Membrane</keyword>
<dbReference type="EMBL" id="DS232122">
    <property type="protein sequence ID" value="EDS35528.1"/>
    <property type="molecule type" value="Genomic_DNA"/>
</dbReference>
<dbReference type="STRING" id="7176.B0WVC8"/>
<evidence type="ECO:0000313" key="4">
    <source>
        <dbReference type="Proteomes" id="UP000002320"/>
    </source>
</evidence>
<dbReference type="InParanoid" id="B0WVC8"/>
<name>B0WVC8_CULQU</name>
<organism>
    <name type="scientific">Culex quinquefasciatus</name>
    <name type="common">Southern house mosquito</name>
    <name type="synonym">Culex pungens</name>
    <dbReference type="NCBI Taxonomy" id="7176"/>
    <lineage>
        <taxon>Eukaryota</taxon>
        <taxon>Metazoa</taxon>
        <taxon>Ecdysozoa</taxon>
        <taxon>Arthropoda</taxon>
        <taxon>Hexapoda</taxon>
        <taxon>Insecta</taxon>
        <taxon>Pterygota</taxon>
        <taxon>Neoptera</taxon>
        <taxon>Endopterygota</taxon>
        <taxon>Diptera</taxon>
        <taxon>Nematocera</taxon>
        <taxon>Culicoidea</taxon>
        <taxon>Culicidae</taxon>
        <taxon>Culicinae</taxon>
        <taxon>Culicini</taxon>
        <taxon>Culex</taxon>
        <taxon>Culex</taxon>
    </lineage>
</organism>
<sequence length="243" mass="26623">MVKPAPQQQLDAMQSPVHTLDQIEKQKRATTPQKDFAFVTGKLTTEVSDLEKTFKVMGIRIRSGSGTRHFLAGNVSQFHQCGHEVAEEEPAMPEFFEKNKTTVAEMEPDLRSSSKVSLLVNLCRSNRFQFQRTVIIPADRRAGGNFDEPAIVLICRLRGKNASATASSDPAMWPRGIPLFKETAAHVVLGIGFFHLLILFLFLGGNGGHSTTGRHRGQLLAAGSDQFPDGLALQLNDLLVDAG</sequence>
<dbReference type="VEuPathDB" id="VectorBase:CPIJ011324"/>
<keyword evidence="4" id="KW-1185">Reference proteome</keyword>
<reference evidence="2" key="1">
    <citation type="submission" date="2007-03" db="EMBL/GenBank/DDBJ databases">
        <title>Annotation of Culex pipiens quinquefasciatus.</title>
        <authorList>
            <consortium name="The Broad Institute Genome Sequencing Platform"/>
            <person name="Atkinson P.W."/>
            <person name="Hemingway J."/>
            <person name="Christensen B.M."/>
            <person name="Higgs S."/>
            <person name="Kodira C."/>
            <person name="Hannick L."/>
            <person name="Megy K."/>
            <person name="O'Leary S."/>
            <person name="Pearson M."/>
            <person name="Haas B.J."/>
            <person name="Mauceli E."/>
            <person name="Wortman J.R."/>
            <person name="Lee N.H."/>
            <person name="Guigo R."/>
            <person name="Stanke M."/>
            <person name="Alvarado L."/>
            <person name="Amedeo P."/>
            <person name="Antoine C.H."/>
            <person name="Arensburger P."/>
            <person name="Bidwell S.L."/>
            <person name="Crawford M."/>
            <person name="Camaro F."/>
            <person name="Devon K."/>
            <person name="Engels R."/>
            <person name="Hammond M."/>
            <person name="Howarth C."/>
            <person name="Koehrsen M."/>
            <person name="Lawson D."/>
            <person name="Montgomery P."/>
            <person name="Nene V."/>
            <person name="Nusbaum C."/>
            <person name="Puiu D."/>
            <person name="Romero-Severson J."/>
            <person name="Severson D.W."/>
            <person name="Shumway M."/>
            <person name="Sisk P."/>
            <person name="Stolte C."/>
            <person name="Zeng Q."/>
            <person name="Eisenstadt E."/>
            <person name="Fraser-Liggett C."/>
            <person name="Strausberg R."/>
            <person name="Galagan J."/>
            <person name="Birren B."/>
            <person name="Collins F.H."/>
        </authorList>
    </citation>
    <scope>NUCLEOTIDE SEQUENCE [LARGE SCALE GENOMIC DNA]</scope>
    <source>
        <strain evidence="2">JHB</strain>
    </source>
</reference>
<evidence type="ECO:0000256" key="1">
    <source>
        <dbReference type="SAM" id="Phobius"/>
    </source>
</evidence>
<dbReference type="EnsemblMetazoa" id="CPIJ011324-RA">
    <property type="protein sequence ID" value="CPIJ011324-PA"/>
    <property type="gene ID" value="CPIJ011324"/>
</dbReference>